<reference evidence="2" key="1">
    <citation type="submission" date="2020-11" db="EMBL/GenBank/DDBJ databases">
        <title>Adaptations for nitrogen fixation in a non-lichenized fungal sporocarp promotes dispersal by wood-feeding termites.</title>
        <authorList>
            <consortium name="DOE Joint Genome Institute"/>
            <person name="Koch R.A."/>
            <person name="Yoon G."/>
            <person name="Arayal U."/>
            <person name="Lail K."/>
            <person name="Amirebrahimi M."/>
            <person name="Labutti K."/>
            <person name="Lipzen A."/>
            <person name="Riley R."/>
            <person name="Barry K."/>
            <person name="Henrissat B."/>
            <person name="Grigoriev I.V."/>
            <person name="Herr J.R."/>
            <person name="Aime M.C."/>
        </authorList>
    </citation>
    <scope>NUCLEOTIDE SEQUENCE</scope>
    <source>
        <strain evidence="2">MCA 3950</strain>
    </source>
</reference>
<sequence>MPRTVESLIKENERLSESSEWNATGLDDQRRRKDRKQCLVAASSSPASEDIMHESAEKAIVRNQTFGNRQAPTRSSDRTGFLIYKDSESCKGTFRNTTRTFSCLKFRSELSSGKWLIFTDGPTLLIKALRVCMVPKETTTLRRVGTQSGIDFMLFT</sequence>
<accession>A0A9P7VFW2</accession>
<dbReference type="GeneID" id="66100465"/>
<organism evidence="2 3">
    <name type="scientific">Guyanagaster necrorhizus</name>
    <dbReference type="NCBI Taxonomy" id="856835"/>
    <lineage>
        <taxon>Eukaryota</taxon>
        <taxon>Fungi</taxon>
        <taxon>Dikarya</taxon>
        <taxon>Basidiomycota</taxon>
        <taxon>Agaricomycotina</taxon>
        <taxon>Agaricomycetes</taxon>
        <taxon>Agaricomycetidae</taxon>
        <taxon>Agaricales</taxon>
        <taxon>Marasmiineae</taxon>
        <taxon>Physalacriaceae</taxon>
        <taxon>Guyanagaster</taxon>
    </lineage>
</organism>
<dbReference type="RefSeq" id="XP_043032748.1">
    <property type="nucleotide sequence ID" value="XM_043178178.1"/>
</dbReference>
<keyword evidence="3" id="KW-1185">Reference proteome</keyword>
<proteinExistence type="predicted"/>
<evidence type="ECO:0000313" key="2">
    <source>
        <dbReference type="EMBL" id="KAG7439244.1"/>
    </source>
</evidence>
<dbReference type="Proteomes" id="UP000812287">
    <property type="component" value="Unassembled WGS sequence"/>
</dbReference>
<feature type="region of interest" description="Disordered" evidence="1">
    <location>
        <begin position="11"/>
        <end position="37"/>
    </location>
</feature>
<name>A0A9P7VFW2_9AGAR</name>
<evidence type="ECO:0000256" key="1">
    <source>
        <dbReference type="SAM" id="MobiDB-lite"/>
    </source>
</evidence>
<evidence type="ECO:0000313" key="3">
    <source>
        <dbReference type="Proteomes" id="UP000812287"/>
    </source>
</evidence>
<comment type="caution">
    <text evidence="2">The sequence shown here is derived from an EMBL/GenBank/DDBJ whole genome shotgun (WGS) entry which is preliminary data.</text>
</comment>
<dbReference type="EMBL" id="MU250604">
    <property type="protein sequence ID" value="KAG7439244.1"/>
    <property type="molecule type" value="Genomic_DNA"/>
</dbReference>
<dbReference type="AlphaFoldDB" id="A0A9P7VFW2"/>
<gene>
    <name evidence="2" type="ORF">BT62DRAFT_1014199</name>
</gene>
<protein>
    <submittedName>
        <fullName evidence="2">Uncharacterized protein</fullName>
    </submittedName>
</protein>